<dbReference type="OrthoDB" id="2335338at2759"/>
<dbReference type="InterPro" id="IPR036249">
    <property type="entry name" value="Thioredoxin-like_sf"/>
</dbReference>
<name>A0A9Q1H0E7_9CARY</name>
<dbReference type="Pfam" id="PF00515">
    <property type="entry name" value="TPR_1"/>
    <property type="match status" value="1"/>
</dbReference>
<evidence type="ECO:0000313" key="5">
    <source>
        <dbReference type="Proteomes" id="UP001153076"/>
    </source>
</evidence>
<dbReference type="Pfam" id="PF13432">
    <property type="entry name" value="TPR_16"/>
    <property type="match status" value="1"/>
</dbReference>
<feature type="repeat" description="TPR" evidence="1">
    <location>
        <begin position="462"/>
        <end position="495"/>
    </location>
</feature>
<protein>
    <recommendedName>
        <fullName evidence="3">Thioredoxin domain-containing protein</fullName>
    </recommendedName>
</protein>
<dbReference type="PANTHER" id="PTHR46050">
    <property type="entry name" value="TPR REPEAT-CONTAINING THIOREDOXIN"/>
    <property type="match status" value="1"/>
</dbReference>
<comment type="caution">
    <text evidence="4">The sequence shown here is derived from an EMBL/GenBank/DDBJ whole genome shotgun (WGS) entry which is preliminary data.</text>
</comment>
<organism evidence="4 5">
    <name type="scientific">Carnegiea gigantea</name>
    <dbReference type="NCBI Taxonomy" id="171969"/>
    <lineage>
        <taxon>Eukaryota</taxon>
        <taxon>Viridiplantae</taxon>
        <taxon>Streptophyta</taxon>
        <taxon>Embryophyta</taxon>
        <taxon>Tracheophyta</taxon>
        <taxon>Spermatophyta</taxon>
        <taxon>Magnoliopsida</taxon>
        <taxon>eudicotyledons</taxon>
        <taxon>Gunneridae</taxon>
        <taxon>Pentapetalae</taxon>
        <taxon>Caryophyllales</taxon>
        <taxon>Cactineae</taxon>
        <taxon>Cactaceae</taxon>
        <taxon>Cactoideae</taxon>
        <taxon>Echinocereeae</taxon>
        <taxon>Carnegiea</taxon>
    </lineage>
</organism>
<feature type="compositionally biased region" description="Polar residues" evidence="2">
    <location>
        <begin position="32"/>
        <end position="61"/>
    </location>
</feature>
<dbReference type="InterPro" id="IPR013766">
    <property type="entry name" value="Thioredoxin_domain"/>
</dbReference>
<dbReference type="InterPro" id="IPR011990">
    <property type="entry name" value="TPR-like_helical_dom_sf"/>
</dbReference>
<evidence type="ECO:0000313" key="4">
    <source>
        <dbReference type="EMBL" id="KAJ8428445.1"/>
    </source>
</evidence>
<dbReference type="SMART" id="SM00028">
    <property type="entry name" value="TPR"/>
    <property type="match status" value="7"/>
</dbReference>
<dbReference type="GO" id="GO:0006950">
    <property type="term" value="P:response to stress"/>
    <property type="evidence" value="ECO:0007669"/>
    <property type="project" value="UniProtKB-ARBA"/>
</dbReference>
<dbReference type="Gene3D" id="1.25.40.10">
    <property type="entry name" value="Tetratricopeptide repeat domain"/>
    <property type="match status" value="1"/>
</dbReference>
<dbReference type="InterPro" id="IPR011717">
    <property type="entry name" value="TPR-4"/>
</dbReference>
<feature type="region of interest" description="Disordered" evidence="2">
    <location>
        <begin position="207"/>
        <end position="228"/>
    </location>
</feature>
<feature type="repeat" description="TPR" evidence="1">
    <location>
        <begin position="274"/>
        <end position="307"/>
    </location>
</feature>
<dbReference type="GO" id="GO:0042802">
    <property type="term" value="F:identical protein binding"/>
    <property type="evidence" value="ECO:0007669"/>
    <property type="project" value="InterPro"/>
</dbReference>
<dbReference type="Pfam" id="PF07721">
    <property type="entry name" value="TPR_4"/>
    <property type="match status" value="1"/>
</dbReference>
<sequence length="741" mass="82510">MTNELSPDKKSSLGCGLFNAVFGRKKFEPRRSASTGSIPTQTNGNVNIIFTSTRKISSAGHNSKRRRGGLEDLNNGIPPLSPQPSPNGGAPQATSSSSSPSPQPNIASARQKQYYHTGHNKGRNNYKPPDYNETRLVPVSRNTGVVVAPQQSQRNTKTVRNDVSLGVSDELESLIAEHQRNRGGAQLVRVSSGNVMVHRNLGNLRQAGGTTYTYSKPTPRDDHLNQSPNNNAPRYLTSGMGNIVNKKHQQLLQKGGKSPEGPSLCRALSCRMDPEELKILGNEDYKNGKFAEALALYERAVDLDPSKAAYRSNKSAALAALGRLPEAVFECREAIRIEPRYQRAHHRLANLYLRLGEAEKAVYHFRQAGPEADPDEMSKANTVLAHLRKCDEAKRRKDWNTLLKESSNAIAAGADSAPLIFALQAESYLKLRKYQDADKSLANSPNFSVDQCTKFFGPIANASMLVIRAQVDMAVGRFDEALEAAERAIRLDPSNREVGFVTKRAQAVSAARTYGNDLFKDSEFSEACIAYGEGLELDPCNSVLLCNRAACWIKLGKFEKAIEDCTAALNVRPSYTKARLRRAECNAKLQKWELAIRDYELLLQESPGHEGVCKALFEALLQLKKQRGEDISHMTFENEGVIKIQSNEHFRNLTSWPGLLVAWFYNTPRDKRTLQFLADLCKKYPTVKFIKVEVEDNQWLVKSEGVSSLPAFRIYRSGSRVKEVPREDHDTLESSIKEFIR</sequence>
<reference evidence="4" key="1">
    <citation type="submission" date="2022-04" db="EMBL/GenBank/DDBJ databases">
        <title>Carnegiea gigantea Genome sequencing and assembly v2.</title>
        <authorList>
            <person name="Copetti D."/>
            <person name="Sanderson M.J."/>
            <person name="Burquez A."/>
            <person name="Wojciechowski M.F."/>
        </authorList>
    </citation>
    <scope>NUCLEOTIDE SEQUENCE</scope>
    <source>
        <strain evidence="4">SGP5-SGP5p</strain>
        <tissue evidence="4">Aerial part</tissue>
    </source>
</reference>
<gene>
    <name evidence="4" type="ORF">Cgig2_024106</name>
</gene>
<dbReference type="EMBL" id="JAKOGI010001004">
    <property type="protein sequence ID" value="KAJ8428445.1"/>
    <property type="molecule type" value="Genomic_DNA"/>
</dbReference>
<keyword evidence="5" id="KW-1185">Reference proteome</keyword>
<accession>A0A9Q1H0E7</accession>
<dbReference type="Gene3D" id="3.40.30.10">
    <property type="entry name" value="Glutaredoxin"/>
    <property type="match status" value="1"/>
</dbReference>
<dbReference type="CDD" id="cd02947">
    <property type="entry name" value="TRX_family"/>
    <property type="match status" value="1"/>
</dbReference>
<dbReference type="Pfam" id="PF00085">
    <property type="entry name" value="Thioredoxin"/>
    <property type="match status" value="1"/>
</dbReference>
<dbReference type="GO" id="GO:0005737">
    <property type="term" value="C:cytoplasm"/>
    <property type="evidence" value="ECO:0007669"/>
    <property type="project" value="TreeGrafter"/>
</dbReference>
<dbReference type="SUPFAM" id="SSF52833">
    <property type="entry name" value="Thioredoxin-like"/>
    <property type="match status" value="1"/>
</dbReference>
<keyword evidence="1" id="KW-0802">TPR repeat</keyword>
<dbReference type="Pfam" id="PF13181">
    <property type="entry name" value="TPR_8"/>
    <property type="match status" value="1"/>
</dbReference>
<feature type="compositionally biased region" description="Low complexity" evidence="2">
    <location>
        <begin position="90"/>
        <end position="109"/>
    </location>
</feature>
<dbReference type="SUPFAM" id="SSF48452">
    <property type="entry name" value="TPR-like"/>
    <property type="match status" value="1"/>
</dbReference>
<dbReference type="Proteomes" id="UP001153076">
    <property type="component" value="Unassembled WGS sequence"/>
</dbReference>
<dbReference type="InterPro" id="IPR019734">
    <property type="entry name" value="TPR_rpt"/>
</dbReference>
<feature type="region of interest" description="Disordered" evidence="2">
    <location>
        <begin position="25"/>
        <end position="110"/>
    </location>
</feature>
<evidence type="ECO:0000256" key="2">
    <source>
        <dbReference type="SAM" id="MobiDB-lite"/>
    </source>
</evidence>
<dbReference type="PROSITE" id="PS50005">
    <property type="entry name" value="TPR"/>
    <property type="match status" value="2"/>
</dbReference>
<dbReference type="Pfam" id="PF13174">
    <property type="entry name" value="TPR_6"/>
    <property type="match status" value="1"/>
</dbReference>
<dbReference type="PANTHER" id="PTHR46050:SF7">
    <property type="entry name" value="TETRATRICOPEPTIDE REPEAT (TPR)-LIKE SUPERFAMILY PROTEIN"/>
    <property type="match status" value="1"/>
</dbReference>
<dbReference type="InterPro" id="IPR044534">
    <property type="entry name" value="TTL1-4"/>
</dbReference>
<dbReference type="AlphaFoldDB" id="A0A9Q1H0E7"/>
<evidence type="ECO:0000259" key="3">
    <source>
        <dbReference type="Pfam" id="PF00085"/>
    </source>
</evidence>
<feature type="domain" description="Thioredoxin" evidence="3">
    <location>
        <begin position="677"/>
        <end position="737"/>
    </location>
</feature>
<proteinExistence type="predicted"/>
<evidence type="ECO:0000256" key="1">
    <source>
        <dbReference type="PROSITE-ProRule" id="PRU00339"/>
    </source>
</evidence>